<organism evidence="3 4">
    <name type="scientific">Synaphobranchus kaupii</name>
    <name type="common">Kaup's arrowtooth eel</name>
    <dbReference type="NCBI Taxonomy" id="118154"/>
    <lineage>
        <taxon>Eukaryota</taxon>
        <taxon>Metazoa</taxon>
        <taxon>Chordata</taxon>
        <taxon>Craniata</taxon>
        <taxon>Vertebrata</taxon>
        <taxon>Euteleostomi</taxon>
        <taxon>Actinopterygii</taxon>
        <taxon>Neopterygii</taxon>
        <taxon>Teleostei</taxon>
        <taxon>Anguilliformes</taxon>
        <taxon>Synaphobranchidae</taxon>
        <taxon>Synaphobranchus</taxon>
    </lineage>
</organism>
<protein>
    <recommendedName>
        <fullName evidence="5">Secondary ossification center associated regulator of chondrocyte maturation</fullName>
    </recommendedName>
</protein>
<dbReference type="EMBL" id="JAINUF010000003">
    <property type="protein sequence ID" value="KAJ8367923.1"/>
    <property type="molecule type" value="Genomic_DNA"/>
</dbReference>
<keyword evidence="4" id="KW-1185">Reference proteome</keyword>
<keyword evidence="1" id="KW-0472">Membrane</keyword>
<accession>A0A9Q1J5G6</accession>
<sequence>MAPSCSSIHSFFMVTLLSVCLAAARTETVADLSPTIQSENLDPSSGGGAYDVTTKDPFHDLTENAFTYGYEDATHSQPIDGEDGALGPGAITAIVIAVMLGASVLIALIVITLKKFTAA</sequence>
<keyword evidence="2" id="KW-0732">Signal</keyword>
<reference evidence="3" key="1">
    <citation type="journal article" date="2023" name="Science">
        <title>Genome structures resolve the early diversification of teleost fishes.</title>
        <authorList>
            <person name="Parey E."/>
            <person name="Louis A."/>
            <person name="Montfort J."/>
            <person name="Bouchez O."/>
            <person name="Roques C."/>
            <person name="Iampietro C."/>
            <person name="Lluch J."/>
            <person name="Castinel A."/>
            <person name="Donnadieu C."/>
            <person name="Desvignes T."/>
            <person name="Floi Bucao C."/>
            <person name="Jouanno E."/>
            <person name="Wen M."/>
            <person name="Mejri S."/>
            <person name="Dirks R."/>
            <person name="Jansen H."/>
            <person name="Henkel C."/>
            <person name="Chen W.J."/>
            <person name="Zahm M."/>
            <person name="Cabau C."/>
            <person name="Klopp C."/>
            <person name="Thompson A.W."/>
            <person name="Robinson-Rechavi M."/>
            <person name="Braasch I."/>
            <person name="Lecointre G."/>
            <person name="Bobe J."/>
            <person name="Postlethwait J.H."/>
            <person name="Berthelot C."/>
            <person name="Roest Crollius H."/>
            <person name="Guiguen Y."/>
        </authorList>
    </citation>
    <scope>NUCLEOTIDE SEQUENCE</scope>
    <source>
        <strain evidence="3">WJC10195</strain>
    </source>
</reference>
<evidence type="ECO:0000313" key="3">
    <source>
        <dbReference type="EMBL" id="KAJ8367923.1"/>
    </source>
</evidence>
<evidence type="ECO:0000313" key="4">
    <source>
        <dbReference type="Proteomes" id="UP001152622"/>
    </source>
</evidence>
<dbReference type="InterPro" id="IPR031500">
    <property type="entry name" value="SNORC"/>
</dbReference>
<dbReference type="AlphaFoldDB" id="A0A9Q1J5G6"/>
<keyword evidence="1" id="KW-0812">Transmembrane</keyword>
<dbReference type="Proteomes" id="UP001152622">
    <property type="component" value="Chromosome 3"/>
</dbReference>
<comment type="caution">
    <text evidence="3">The sequence shown here is derived from an EMBL/GenBank/DDBJ whole genome shotgun (WGS) entry which is preliminary data.</text>
</comment>
<dbReference type="PANTHER" id="PTHR28453:SF1">
    <property type="entry name" value="PROTEIN SNORC"/>
    <property type="match status" value="1"/>
</dbReference>
<feature type="signal peptide" evidence="2">
    <location>
        <begin position="1"/>
        <end position="24"/>
    </location>
</feature>
<evidence type="ECO:0000256" key="1">
    <source>
        <dbReference type="SAM" id="Phobius"/>
    </source>
</evidence>
<dbReference type="OrthoDB" id="8941387at2759"/>
<dbReference type="GO" id="GO:0051216">
    <property type="term" value="P:cartilage development"/>
    <property type="evidence" value="ECO:0007669"/>
    <property type="project" value="InterPro"/>
</dbReference>
<dbReference type="Pfam" id="PF15756">
    <property type="entry name" value="DUF4690"/>
    <property type="match status" value="1"/>
</dbReference>
<evidence type="ECO:0008006" key="5">
    <source>
        <dbReference type="Google" id="ProtNLM"/>
    </source>
</evidence>
<dbReference type="PANTHER" id="PTHR28453">
    <property type="entry name" value="PROTEIN SNORC"/>
    <property type="match status" value="1"/>
</dbReference>
<keyword evidence="1" id="KW-1133">Transmembrane helix</keyword>
<feature type="chain" id="PRO_5040469911" description="Secondary ossification center associated regulator of chondrocyte maturation" evidence="2">
    <location>
        <begin position="25"/>
        <end position="119"/>
    </location>
</feature>
<name>A0A9Q1J5G6_SYNKA</name>
<feature type="transmembrane region" description="Helical" evidence="1">
    <location>
        <begin position="90"/>
        <end position="113"/>
    </location>
</feature>
<gene>
    <name evidence="3" type="ORF">SKAU_G00079510</name>
</gene>
<evidence type="ECO:0000256" key="2">
    <source>
        <dbReference type="SAM" id="SignalP"/>
    </source>
</evidence>
<proteinExistence type="predicted"/>